<dbReference type="AlphaFoldDB" id="M7Z3A4"/>
<gene>
    <name evidence="1" type="ORF">TRIUR3_12718</name>
</gene>
<name>M7Z3A4_TRIUA</name>
<dbReference type="OMA" id="KCERRGA"/>
<accession>M7Z3A4</accession>
<reference evidence="1" key="1">
    <citation type="journal article" date="2013" name="Nature">
        <title>Draft genome of the wheat A-genome progenitor Triticum urartu.</title>
        <authorList>
            <person name="Ling H.Q."/>
            <person name="Zhao S."/>
            <person name="Liu D."/>
            <person name="Wang J."/>
            <person name="Sun H."/>
            <person name="Zhang C."/>
            <person name="Fan H."/>
            <person name="Li D."/>
            <person name="Dong L."/>
            <person name="Tao Y."/>
            <person name="Gao C."/>
            <person name="Wu H."/>
            <person name="Li Y."/>
            <person name="Cui Y."/>
            <person name="Guo X."/>
            <person name="Zheng S."/>
            <person name="Wang B."/>
            <person name="Yu K."/>
            <person name="Liang Q."/>
            <person name="Yang W."/>
            <person name="Lou X."/>
            <person name="Chen J."/>
            <person name="Feng M."/>
            <person name="Jian J."/>
            <person name="Zhang X."/>
            <person name="Luo G."/>
            <person name="Jiang Y."/>
            <person name="Liu J."/>
            <person name="Wang Z."/>
            <person name="Sha Y."/>
            <person name="Zhang B."/>
            <person name="Wu H."/>
            <person name="Tang D."/>
            <person name="Shen Q."/>
            <person name="Xue P."/>
            <person name="Zou S."/>
            <person name="Wang X."/>
            <person name="Liu X."/>
            <person name="Wang F."/>
            <person name="Yang Y."/>
            <person name="An X."/>
            <person name="Dong Z."/>
            <person name="Zhang K."/>
            <person name="Zhang X."/>
            <person name="Luo M.C."/>
            <person name="Dvorak J."/>
            <person name="Tong Y."/>
            <person name="Wang J."/>
            <person name="Yang H."/>
            <person name="Li Z."/>
            <person name="Wang D."/>
            <person name="Zhang A."/>
            <person name="Wang J."/>
        </authorList>
    </citation>
    <scope>NUCLEOTIDE SEQUENCE</scope>
</reference>
<protein>
    <submittedName>
        <fullName evidence="1">Uncharacterized protein</fullName>
    </submittedName>
</protein>
<evidence type="ECO:0000313" key="1">
    <source>
        <dbReference type="EMBL" id="EMS54437.1"/>
    </source>
</evidence>
<dbReference type="eggNOG" id="ENOG502R3WK">
    <property type="taxonomic scope" value="Eukaryota"/>
</dbReference>
<organism evidence="1">
    <name type="scientific">Triticum urartu</name>
    <name type="common">Red wild einkorn</name>
    <name type="synonym">Crithodium urartu</name>
    <dbReference type="NCBI Taxonomy" id="4572"/>
    <lineage>
        <taxon>Eukaryota</taxon>
        <taxon>Viridiplantae</taxon>
        <taxon>Streptophyta</taxon>
        <taxon>Embryophyta</taxon>
        <taxon>Tracheophyta</taxon>
        <taxon>Spermatophyta</taxon>
        <taxon>Magnoliopsida</taxon>
        <taxon>Liliopsida</taxon>
        <taxon>Poales</taxon>
        <taxon>Poaceae</taxon>
        <taxon>BOP clade</taxon>
        <taxon>Pooideae</taxon>
        <taxon>Triticodae</taxon>
        <taxon>Triticeae</taxon>
        <taxon>Triticinae</taxon>
        <taxon>Triticum</taxon>
    </lineage>
</organism>
<dbReference type="EMBL" id="KD182774">
    <property type="protein sequence ID" value="EMS54437.1"/>
    <property type="molecule type" value="Genomic_DNA"/>
</dbReference>
<sequence>MAGVEAPQRRPGPARRHALERRGVPAHHLRHHTVLVACNRESPSSARRPACGGRDIAVARPSELHLRLPVTVSCKVFFLNSRMRMAVDLGVRVPPAVTREIRRFGIIVNLLSIFIDIAPLLLVVLSNNWKRVIKFFSLESFTVSATLNFLLLCHVLFVIENKEQHRDVLFVSVVGFVTATVFAVLLLVHRVVMEKSYSYLGRLLMVLVLLLFHAGSLVVLCGIFADYQTTGYLINGLGFFVVLISNGITLYPVLSRKGFPDDDTKHYTLIMSIMNSADAFFFVIYAVCLGSFGFLSQKLTDPSLLLPPMGTTVFHVLLFAGHGHVLILVGVCHLAMDGPASVIVAAKCERRGAADIGSIPVRVRLRSNLLE</sequence>
<proteinExistence type="predicted"/>